<protein>
    <submittedName>
        <fullName evidence="9">Exporter of the RND superfamily protein-like protein</fullName>
    </submittedName>
    <submittedName>
        <fullName evidence="8">Multidrug RND transporter</fullName>
    </submittedName>
</protein>
<dbReference type="PANTHER" id="PTHR33406">
    <property type="entry name" value="MEMBRANE PROTEIN MJ1562-RELATED"/>
    <property type="match status" value="1"/>
</dbReference>
<dbReference type="PROSITE" id="PS50156">
    <property type="entry name" value="SSD"/>
    <property type="match status" value="1"/>
</dbReference>
<evidence type="ECO:0000256" key="2">
    <source>
        <dbReference type="ARBA" id="ARBA00022475"/>
    </source>
</evidence>
<evidence type="ECO:0000256" key="5">
    <source>
        <dbReference type="ARBA" id="ARBA00023136"/>
    </source>
</evidence>
<keyword evidence="3 6" id="KW-0812">Transmembrane</keyword>
<sequence>MRRAVSFAILAVVVVVLLSGINGFGFDPSPTAFLSDDDAELEAFNKISEVFGDSGSIALVLEASETSLELLKSITEKINSLDWVKSVLSPTEAIKLGSFNLFTMSIPSESYVYEEEGRLVLNEELLADPLYSNLIVSSDGSYYGVMITMAEGYELSSDKLIAELRSTLDSSGVDNYRLIGESVANSETFRSIIDLAFKYPPFILLAIMAVYVIKFRRISLSLLTLVPPLAAVMVIIGIMGLMELSINSLTVMIPSFIVIIGSAYGMHFLSRFEENIHMKNAVRRTVHEERVPILFSALTTMAGFSSYILLDMKAFQEMGIFVCSGIFLSAIFTITVLPGLVTSKAATKSEVSPPRDVHPIVKKAVIWVVIVLSISSPLLIITIPITIDQYNFFKEDSEIRESARTMKEAFGWLTNYALMVEPVESASISFTADQVENLEALEEELKGIEGVSKVMSLFDLSRETNVPLSLMIRMLNSTDVFGDFTSLLVSDNAIRFNLFSSESDSLSAERLKAAVENAIKKFPELNKSFEFTLAGTTLIWKSINSSVVNNQIQSLIVSFGLIIILLFSIFRSLKSTIIATIPILLTTLFNFIFMAVFRIPLSISTALISGMLMGLVIDYAIHFTIWFRRFGDSRNAYQQTANAILANGLSLVAGFSVLLLSPLLLYVDVAKLMVSGLVVGMVLTLILLPEIASRSERFLSRRKDSS</sequence>
<dbReference type="GO" id="GO:0005886">
    <property type="term" value="C:plasma membrane"/>
    <property type="evidence" value="ECO:0007669"/>
    <property type="project" value="UniProtKB-SubCell"/>
</dbReference>
<reference evidence="9" key="1">
    <citation type="journal article" date="2015" name="MBio">
        <title>Genome-resolved metagenomic analysis reveals roles for candidate phyla and other microbial community members in biogeochemical transformations in oil reservoirs.</title>
        <authorList>
            <person name="Hu P."/>
            <person name="Tom L."/>
            <person name="Singh A."/>
            <person name="Thomas B.C."/>
            <person name="Baker B.J."/>
            <person name="Piceno Y.M."/>
            <person name="Andersen G.L."/>
            <person name="Banfield J.F."/>
        </authorList>
    </citation>
    <scope>NUCLEOTIDE SEQUENCE [LARGE SCALE GENOMIC DNA]</scope>
    <source>
        <strain evidence="9">46_70</strain>
    </source>
</reference>
<dbReference type="EMBL" id="LGGW01000172">
    <property type="protein sequence ID" value="KUK86140.1"/>
    <property type="molecule type" value="Genomic_DNA"/>
</dbReference>
<keyword evidence="4 6" id="KW-1133">Transmembrane helix</keyword>
<evidence type="ECO:0000256" key="1">
    <source>
        <dbReference type="ARBA" id="ARBA00004651"/>
    </source>
</evidence>
<proteinExistence type="predicted"/>
<dbReference type="EMBL" id="DQBS01000044">
    <property type="protein sequence ID" value="HCO69307.1"/>
    <property type="molecule type" value="Genomic_DNA"/>
</dbReference>
<feature type="transmembrane region" description="Helical" evidence="6">
    <location>
        <begin position="577"/>
        <end position="597"/>
    </location>
</feature>
<reference evidence="10" key="2">
    <citation type="journal article" date="2015" name="MBio">
        <title>Genome-Resolved Metagenomic Analysis Reveals Roles for Candidate Phyla and Other Microbial Community Members in Biogeochemical Transformations in Oil Reservoirs.</title>
        <authorList>
            <person name="Hu P."/>
            <person name="Tom L."/>
            <person name="Singh A."/>
            <person name="Thomas B.C."/>
            <person name="Baker B.J."/>
            <person name="Piceno Y.M."/>
            <person name="Andersen G.L."/>
            <person name="Banfield J.F."/>
        </authorList>
    </citation>
    <scope>NUCLEOTIDE SEQUENCE [LARGE SCALE GENOMIC DNA]</scope>
</reference>
<reference evidence="8 11" key="3">
    <citation type="journal article" date="2018" name="Nat. Biotechnol.">
        <title>A standardized bacterial taxonomy based on genome phylogeny substantially revises the tree of life.</title>
        <authorList>
            <person name="Parks D.H."/>
            <person name="Chuvochina M."/>
            <person name="Waite D.W."/>
            <person name="Rinke C."/>
            <person name="Skarshewski A."/>
            <person name="Chaumeil P.A."/>
            <person name="Hugenholtz P."/>
        </authorList>
    </citation>
    <scope>NUCLEOTIDE SEQUENCE [LARGE SCALE GENOMIC DNA]</scope>
    <source>
        <strain evidence="8">UBA9905</strain>
    </source>
</reference>
<accession>A0A124G021</accession>
<evidence type="ECO:0000313" key="10">
    <source>
        <dbReference type="Proteomes" id="UP000055014"/>
    </source>
</evidence>
<feature type="transmembrane region" description="Helical" evidence="6">
    <location>
        <begin position="603"/>
        <end position="623"/>
    </location>
</feature>
<dbReference type="InterPro" id="IPR050545">
    <property type="entry name" value="Mycobact_MmpL"/>
</dbReference>
<feature type="transmembrane region" description="Helical" evidence="6">
    <location>
        <begin position="672"/>
        <end position="692"/>
    </location>
</feature>
<dbReference type="Gene3D" id="1.20.1640.10">
    <property type="entry name" value="Multidrug efflux transporter AcrB transmembrane domain"/>
    <property type="match status" value="2"/>
</dbReference>
<keyword evidence="5 6" id="KW-0472">Membrane</keyword>
<comment type="subcellular location">
    <subcellularLocation>
        <location evidence="1">Cell membrane</location>
        <topology evidence="1">Multi-pass membrane protein</topology>
    </subcellularLocation>
</comment>
<name>A0A124G021_9BACT</name>
<feature type="transmembrane region" description="Helical" evidence="6">
    <location>
        <begin position="220"/>
        <end position="242"/>
    </location>
</feature>
<evidence type="ECO:0000313" key="9">
    <source>
        <dbReference type="EMBL" id="KUK86140.1"/>
    </source>
</evidence>
<dbReference type="Pfam" id="PF03176">
    <property type="entry name" value="MMPL"/>
    <property type="match status" value="2"/>
</dbReference>
<feature type="transmembrane region" description="Helical" evidence="6">
    <location>
        <begin position="364"/>
        <end position="387"/>
    </location>
</feature>
<feature type="domain" description="SSD" evidence="7">
    <location>
        <begin position="191"/>
        <end position="343"/>
    </location>
</feature>
<evidence type="ECO:0000313" key="11">
    <source>
        <dbReference type="Proteomes" id="UP000264215"/>
    </source>
</evidence>
<evidence type="ECO:0000256" key="6">
    <source>
        <dbReference type="SAM" id="Phobius"/>
    </source>
</evidence>
<dbReference type="Proteomes" id="UP000264215">
    <property type="component" value="Unassembled WGS sequence"/>
</dbReference>
<evidence type="ECO:0000256" key="3">
    <source>
        <dbReference type="ARBA" id="ARBA00022692"/>
    </source>
</evidence>
<dbReference type="PATRIC" id="fig|1236046.5.peg.1424"/>
<gene>
    <name evidence="8" type="ORF">DIT26_01770</name>
    <name evidence="9" type="ORF">XE02_1402</name>
</gene>
<evidence type="ECO:0000259" key="7">
    <source>
        <dbReference type="PROSITE" id="PS50156"/>
    </source>
</evidence>
<feature type="transmembrane region" description="Helical" evidence="6">
    <location>
        <begin position="318"/>
        <end position="343"/>
    </location>
</feature>
<feature type="transmembrane region" description="Helical" evidence="6">
    <location>
        <begin position="195"/>
        <end position="213"/>
    </location>
</feature>
<dbReference type="PANTHER" id="PTHR33406:SF13">
    <property type="entry name" value="MEMBRANE PROTEIN YDFJ"/>
    <property type="match status" value="1"/>
</dbReference>
<organism evidence="9 10">
    <name type="scientific">Mesotoga infera</name>
    <dbReference type="NCBI Taxonomy" id="1236046"/>
    <lineage>
        <taxon>Bacteria</taxon>
        <taxon>Thermotogati</taxon>
        <taxon>Thermotogota</taxon>
        <taxon>Thermotogae</taxon>
        <taxon>Kosmotogales</taxon>
        <taxon>Kosmotogaceae</taxon>
        <taxon>Mesotoga</taxon>
    </lineage>
</organism>
<feature type="transmembrane region" description="Helical" evidence="6">
    <location>
        <begin position="552"/>
        <end position="570"/>
    </location>
</feature>
<dbReference type="AlphaFoldDB" id="A0A124G021"/>
<dbReference type="InterPro" id="IPR000731">
    <property type="entry name" value="SSD"/>
</dbReference>
<dbReference type="InterPro" id="IPR004869">
    <property type="entry name" value="MMPL_dom"/>
</dbReference>
<comment type="caution">
    <text evidence="9">The sequence shown here is derived from an EMBL/GenBank/DDBJ whole genome shotgun (WGS) entry which is preliminary data.</text>
</comment>
<evidence type="ECO:0000313" key="8">
    <source>
        <dbReference type="EMBL" id="HCO69307.1"/>
    </source>
</evidence>
<dbReference type="SUPFAM" id="SSF82866">
    <property type="entry name" value="Multidrug efflux transporter AcrB transmembrane domain"/>
    <property type="match status" value="2"/>
</dbReference>
<dbReference type="Proteomes" id="UP000055014">
    <property type="component" value="Unassembled WGS sequence"/>
</dbReference>
<feature type="transmembrane region" description="Helical" evidence="6">
    <location>
        <begin position="248"/>
        <end position="270"/>
    </location>
</feature>
<keyword evidence="2" id="KW-1003">Cell membrane</keyword>
<feature type="transmembrane region" description="Helical" evidence="6">
    <location>
        <begin position="291"/>
        <end position="312"/>
    </location>
</feature>
<feature type="transmembrane region" description="Helical" evidence="6">
    <location>
        <begin position="644"/>
        <end position="666"/>
    </location>
</feature>
<evidence type="ECO:0000256" key="4">
    <source>
        <dbReference type="ARBA" id="ARBA00022989"/>
    </source>
</evidence>